<proteinExistence type="inferred from homology"/>
<organism evidence="14 15">
    <name type="scientific">Nothobranchius furzeri</name>
    <name type="common">Turquoise killifish</name>
    <dbReference type="NCBI Taxonomy" id="105023"/>
    <lineage>
        <taxon>Eukaryota</taxon>
        <taxon>Metazoa</taxon>
        <taxon>Chordata</taxon>
        <taxon>Craniata</taxon>
        <taxon>Vertebrata</taxon>
        <taxon>Euteleostomi</taxon>
        <taxon>Actinopterygii</taxon>
        <taxon>Neopterygii</taxon>
        <taxon>Teleostei</taxon>
        <taxon>Neoteleostei</taxon>
        <taxon>Acanthomorphata</taxon>
        <taxon>Ovalentaria</taxon>
        <taxon>Atherinomorphae</taxon>
        <taxon>Cyprinodontiformes</taxon>
        <taxon>Nothobranchiidae</taxon>
        <taxon>Nothobranchius</taxon>
    </lineage>
</organism>
<evidence type="ECO:0000256" key="5">
    <source>
        <dbReference type="ARBA" id="ARBA00022771"/>
    </source>
</evidence>
<dbReference type="SUPFAM" id="SSF57667">
    <property type="entry name" value="beta-beta-alpha zinc fingers"/>
    <property type="match status" value="4"/>
</dbReference>
<dbReference type="Gene3D" id="3.30.160.60">
    <property type="entry name" value="Classic Zinc Finger"/>
    <property type="match status" value="6"/>
</dbReference>
<dbReference type="PANTHER" id="PTHR16515:SF49">
    <property type="entry name" value="GASTRULA ZINC FINGER PROTEIN XLCGF49.1-LIKE-RELATED"/>
    <property type="match status" value="1"/>
</dbReference>
<dbReference type="InterPro" id="IPR050331">
    <property type="entry name" value="Zinc_finger"/>
</dbReference>
<dbReference type="GO" id="GO:0008270">
    <property type="term" value="F:zinc ion binding"/>
    <property type="evidence" value="ECO:0007669"/>
    <property type="project" value="UniProtKB-KW"/>
</dbReference>
<reference evidence="14" key="1">
    <citation type="submission" date="2014-08" db="EMBL/GenBank/DDBJ databases">
        <authorList>
            <person name="Senf B."/>
            <person name="Petzold A."/>
            <person name="Downie B.R."/>
            <person name="Koch P."/>
            <person name="Platzer M."/>
        </authorList>
    </citation>
    <scope>NUCLEOTIDE SEQUENCE [LARGE SCALE GENOMIC DNA]</scope>
    <source>
        <strain evidence="14">GRZ</strain>
    </source>
</reference>
<dbReference type="PROSITE" id="PS50157">
    <property type="entry name" value="ZINC_FINGER_C2H2_2"/>
    <property type="match status" value="5"/>
</dbReference>
<sequence>KRAFRSLSCPKLPQHHVWEKEVLTDQQLSIKEIPFRLDQKEPESPLIKEEQQELCIHQHEGQFILKQEHFTFMVTPEETDCCEPIAKRNQPLCQSSTEPDYQDQDGSRNENSEPNRNEELTQNKRLQQAKDHRDHVDSQKIKNPRRAHRDDRQFSCKLCLKSFSYKFALTRHIKTHTGEKPFRCETCGKCSTNRSDLKKHIRTHTGEKPYQCKTCDKCFSDSSHLTTHMRTHTGEKPFKCETCGKCFSDSSHLTKHTRTHTGEKPYKCVTCGKCFGDSSHLTKHKRTQHRGHLHFGADTCKCYTDNGNLTKHSIIHTGQKPFRCVTCYKYFSWNGPHHQMNPISYFRSESLWLPAILSISTVFLKSRRTFCSMFV</sequence>
<dbReference type="SMART" id="SM00355">
    <property type="entry name" value="ZnF_C2H2"/>
    <property type="match status" value="5"/>
</dbReference>
<feature type="domain" description="C2H2-type" evidence="13">
    <location>
        <begin position="182"/>
        <end position="209"/>
    </location>
</feature>
<keyword evidence="10" id="KW-0539">Nucleus</keyword>
<evidence type="ECO:0000313" key="14">
    <source>
        <dbReference type="Ensembl" id="ENSNFUP00015004306.1"/>
    </source>
</evidence>
<feature type="region of interest" description="Disordered" evidence="12">
    <location>
        <begin position="92"/>
        <end position="149"/>
    </location>
</feature>
<dbReference type="PROSITE" id="PS00028">
    <property type="entry name" value="ZINC_FINGER_C2H2_1"/>
    <property type="match status" value="4"/>
</dbReference>
<dbReference type="FunFam" id="3.30.160.60:FF:001442">
    <property type="entry name" value="zinc finger protein 696"/>
    <property type="match status" value="1"/>
</dbReference>
<evidence type="ECO:0000256" key="11">
    <source>
        <dbReference type="PROSITE-ProRule" id="PRU00042"/>
    </source>
</evidence>
<evidence type="ECO:0000256" key="12">
    <source>
        <dbReference type="SAM" id="MobiDB-lite"/>
    </source>
</evidence>
<dbReference type="FunFam" id="3.30.160.60:FF:001370">
    <property type="entry name" value="Zinc finger protein"/>
    <property type="match status" value="1"/>
</dbReference>
<evidence type="ECO:0000256" key="8">
    <source>
        <dbReference type="ARBA" id="ARBA00023125"/>
    </source>
</evidence>
<feature type="compositionally biased region" description="Basic and acidic residues" evidence="12">
    <location>
        <begin position="105"/>
        <end position="140"/>
    </location>
</feature>
<dbReference type="Pfam" id="PF00096">
    <property type="entry name" value="zf-C2H2"/>
    <property type="match status" value="5"/>
</dbReference>
<evidence type="ECO:0000256" key="1">
    <source>
        <dbReference type="ARBA" id="ARBA00004123"/>
    </source>
</evidence>
<accession>A0A8C6NIT8</accession>
<dbReference type="GO" id="GO:0005634">
    <property type="term" value="C:nucleus"/>
    <property type="evidence" value="ECO:0007669"/>
    <property type="project" value="UniProtKB-SubCell"/>
</dbReference>
<keyword evidence="8" id="KW-0238">DNA-binding</keyword>
<dbReference type="FunFam" id="3.30.160.60:FF:001158">
    <property type="entry name" value="zinc finger protein 22"/>
    <property type="match status" value="2"/>
</dbReference>
<evidence type="ECO:0000256" key="2">
    <source>
        <dbReference type="ARBA" id="ARBA00006991"/>
    </source>
</evidence>
<dbReference type="Proteomes" id="UP000694548">
    <property type="component" value="Chromosome sgr04"/>
</dbReference>
<protein>
    <recommendedName>
        <fullName evidence="13">C2H2-type domain-containing protein</fullName>
    </recommendedName>
</protein>
<keyword evidence="6" id="KW-0862">Zinc</keyword>
<keyword evidence="15" id="KW-1185">Reference proteome</keyword>
<reference evidence="14" key="3">
    <citation type="submission" date="2025-09" db="UniProtKB">
        <authorList>
            <consortium name="Ensembl"/>
        </authorList>
    </citation>
    <scope>IDENTIFICATION</scope>
</reference>
<evidence type="ECO:0000259" key="13">
    <source>
        <dbReference type="PROSITE" id="PS50157"/>
    </source>
</evidence>
<dbReference type="InterPro" id="IPR036236">
    <property type="entry name" value="Znf_C2H2_sf"/>
</dbReference>
<dbReference type="PANTHER" id="PTHR16515">
    <property type="entry name" value="PR DOMAIN ZINC FINGER PROTEIN"/>
    <property type="match status" value="1"/>
</dbReference>
<comment type="subcellular location">
    <subcellularLocation>
        <location evidence="1">Nucleus</location>
    </subcellularLocation>
</comment>
<keyword evidence="7" id="KW-0805">Transcription regulation</keyword>
<keyword evidence="4" id="KW-0677">Repeat</keyword>
<evidence type="ECO:0000256" key="3">
    <source>
        <dbReference type="ARBA" id="ARBA00022723"/>
    </source>
</evidence>
<evidence type="ECO:0000256" key="9">
    <source>
        <dbReference type="ARBA" id="ARBA00023163"/>
    </source>
</evidence>
<comment type="similarity">
    <text evidence="2">Belongs to the krueppel C2H2-type zinc-finger protein family.</text>
</comment>
<feature type="domain" description="C2H2-type" evidence="13">
    <location>
        <begin position="210"/>
        <end position="237"/>
    </location>
</feature>
<evidence type="ECO:0000256" key="6">
    <source>
        <dbReference type="ARBA" id="ARBA00022833"/>
    </source>
</evidence>
<dbReference type="FunFam" id="3.30.160.60:FF:000710">
    <property type="entry name" value="Zinc finger protein 768"/>
    <property type="match status" value="1"/>
</dbReference>
<reference evidence="14" key="2">
    <citation type="submission" date="2025-08" db="UniProtKB">
        <authorList>
            <consortium name="Ensembl"/>
        </authorList>
    </citation>
    <scope>IDENTIFICATION</scope>
</reference>
<name>A0A8C6NIT8_NOTFU</name>
<dbReference type="GO" id="GO:0003690">
    <property type="term" value="F:double-stranded DNA binding"/>
    <property type="evidence" value="ECO:0007669"/>
    <property type="project" value="UniProtKB-ARBA"/>
</dbReference>
<keyword evidence="5 11" id="KW-0863">Zinc-finger</keyword>
<keyword evidence="9" id="KW-0804">Transcription</keyword>
<evidence type="ECO:0000256" key="4">
    <source>
        <dbReference type="ARBA" id="ARBA00022737"/>
    </source>
</evidence>
<dbReference type="GeneTree" id="ENSGT01150000286958"/>
<dbReference type="InterPro" id="IPR013087">
    <property type="entry name" value="Znf_C2H2_type"/>
</dbReference>
<keyword evidence="3" id="KW-0479">Metal-binding</keyword>
<feature type="domain" description="C2H2-type" evidence="13">
    <location>
        <begin position="154"/>
        <end position="181"/>
    </location>
</feature>
<evidence type="ECO:0000313" key="15">
    <source>
        <dbReference type="Proteomes" id="UP000694548"/>
    </source>
</evidence>
<dbReference type="GO" id="GO:0010468">
    <property type="term" value="P:regulation of gene expression"/>
    <property type="evidence" value="ECO:0007669"/>
    <property type="project" value="TreeGrafter"/>
</dbReference>
<dbReference type="Ensembl" id="ENSNFUT00015004547.1">
    <property type="protein sequence ID" value="ENSNFUP00015004306.1"/>
    <property type="gene ID" value="ENSNFUG00015002165.1"/>
</dbReference>
<evidence type="ECO:0000256" key="10">
    <source>
        <dbReference type="ARBA" id="ARBA00023242"/>
    </source>
</evidence>
<dbReference type="AlphaFoldDB" id="A0A8C6NIT8"/>
<feature type="domain" description="C2H2-type" evidence="13">
    <location>
        <begin position="238"/>
        <end position="265"/>
    </location>
</feature>
<evidence type="ECO:0000256" key="7">
    <source>
        <dbReference type="ARBA" id="ARBA00023015"/>
    </source>
</evidence>
<feature type="domain" description="C2H2-type" evidence="13">
    <location>
        <begin position="266"/>
        <end position="294"/>
    </location>
</feature>